<keyword evidence="1" id="KW-0472">Membrane</keyword>
<dbReference type="KEGG" id="pspi:PS2015_1033"/>
<dbReference type="InterPro" id="IPR029062">
    <property type="entry name" value="Class_I_gatase-like"/>
</dbReference>
<dbReference type="Proteomes" id="UP000065641">
    <property type="component" value="Chromosome"/>
</dbReference>
<dbReference type="EMBL" id="CP013189">
    <property type="protein sequence ID" value="ALO45698.1"/>
    <property type="molecule type" value="Genomic_DNA"/>
</dbReference>
<dbReference type="Gene3D" id="3.40.50.880">
    <property type="match status" value="1"/>
</dbReference>
<evidence type="ECO:0000313" key="2">
    <source>
        <dbReference type="EMBL" id="ALO45698.1"/>
    </source>
</evidence>
<evidence type="ECO:0008006" key="4">
    <source>
        <dbReference type="Google" id="ProtNLM"/>
    </source>
</evidence>
<dbReference type="AlphaFoldDB" id="A0A0S2KCL5"/>
<gene>
    <name evidence="2" type="ORF">PS2015_1033</name>
</gene>
<reference evidence="2 3" key="1">
    <citation type="submission" date="2015-11" db="EMBL/GenBank/DDBJ databases">
        <authorList>
            <person name="Zhang Y."/>
            <person name="Guo Z."/>
        </authorList>
    </citation>
    <scope>NUCLEOTIDE SEQUENCE [LARGE SCALE GENOMIC DNA]</scope>
    <source>
        <strain evidence="2 3">KCTC 32221</strain>
    </source>
</reference>
<keyword evidence="1" id="KW-1133">Transmembrane helix</keyword>
<keyword evidence="1" id="KW-0812">Transmembrane</keyword>
<organism evidence="2 3">
    <name type="scientific">Pseudohongiella spirulinae</name>
    <dbReference type="NCBI Taxonomy" id="1249552"/>
    <lineage>
        <taxon>Bacteria</taxon>
        <taxon>Pseudomonadati</taxon>
        <taxon>Pseudomonadota</taxon>
        <taxon>Gammaproteobacteria</taxon>
        <taxon>Pseudomonadales</taxon>
        <taxon>Pseudohongiellaceae</taxon>
        <taxon>Pseudohongiella</taxon>
    </lineage>
</organism>
<dbReference type="STRING" id="1249552.PS2015_1033"/>
<feature type="transmembrane region" description="Helical" evidence="1">
    <location>
        <begin position="56"/>
        <end position="75"/>
    </location>
</feature>
<protein>
    <recommendedName>
        <fullName evidence="4">VWFA domain-containing protein</fullName>
    </recommendedName>
</protein>
<evidence type="ECO:0000256" key="1">
    <source>
        <dbReference type="SAM" id="Phobius"/>
    </source>
</evidence>
<evidence type="ECO:0000313" key="3">
    <source>
        <dbReference type="Proteomes" id="UP000065641"/>
    </source>
</evidence>
<dbReference type="Gene3D" id="3.40.50.410">
    <property type="entry name" value="von Willebrand factor, type A domain"/>
    <property type="match status" value="1"/>
</dbReference>
<dbReference type="PANTHER" id="PTHR37947:SF1">
    <property type="entry name" value="BLL2462 PROTEIN"/>
    <property type="match status" value="1"/>
</dbReference>
<dbReference type="InterPro" id="IPR036465">
    <property type="entry name" value="vWFA_dom_sf"/>
</dbReference>
<accession>A0A0S2KCL5</accession>
<dbReference type="SUPFAM" id="SSF52317">
    <property type="entry name" value="Class I glutamine amidotransferase-like"/>
    <property type="match status" value="1"/>
</dbReference>
<keyword evidence="3" id="KW-1185">Reference proteome</keyword>
<feature type="transmembrane region" description="Helical" evidence="1">
    <location>
        <begin position="27"/>
        <end position="44"/>
    </location>
</feature>
<dbReference type="OrthoDB" id="9781333at2"/>
<dbReference type="RefSeq" id="WP_058021216.1">
    <property type="nucleotide sequence ID" value="NZ_CP013189.1"/>
</dbReference>
<dbReference type="SUPFAM" id="SSF53300">
    <property type="entry name" value="vWA-like"/>
    <property type="match status" value="1"/>
</dbReference>
<name>A0A0S2KCL5_9GAMM</name>
<dbReference type="PANTHER" id="PTHR37947">
    <property type="entry name" value="BLL2462 PROTEIN"/>
    <property type="match status" value="1"/>
</dbReference>
<sequence precursor="true">MNFFYESYVVDAIRDGRFSLAYSPHPLLTFALFLLVPVLVWWLYRRTTRPLTPRWRLLLISLRSAALIILLLMLLRPVISTWEINPQETYLAVLVDDSESMQIADMAGGQSRSEAVRSVLYGDDGALATLAERYQLRTFGFDKSLRRAGSELELTASGNLSSPDAALQQVADQLGGLPLSGVVLISDGADNSGGDVLARARDFAAREIPIFTVGVGQSDIPTDVGITSVSAASTILDNSVFDVQATLIQRGYAGRQVNLRVMDGDTEVLSRAVLLGADGSSQRVDLELSPERREPILYELLIEPLDQELILQNNRYQFLVDNSERPALNVLYVEGHPRNEFKFIRRAVEGDESLRLASYLQTGPGRFYRQGINSPLELNNGFPTDASELYTYEAVILGDIERDFLSDEQLGLLQDFVAERGGGLLLSGRLNDAFIDTALADLLPVTPERSTTLPAYLQGGITRGTHATGELFRPRLTPSGEFSPLLRLSSDDSENRVQWAALPALQGVYVTGRPKPGATVLAEHPSIQYQGQALPVIATQRYGSGRSMAITTASTWRWQMLMSSEDDSHERIWRQMLRWLSQDALERVTVNFDKPFYNVGDQVTVTARVRNEEFQADNNASLWLQRTNPDGSMSDVAMEWDISEDGVYRSQFTVDQEGVYNTLVDVSSAVGAGIENEKNSAFVVTPSLREFNNAGRDAGLLGRIAESSGGQYYDLSQIDQLVSDIERTPGAYSREVQEDLWDKPWLLALLIALMSADWMARRYRGLS</sequence>
<proteinExistence type="predicted"/>